<comment type="caution">
    <text evidence="2">The sequence shown here is derived from an EMBL/GenBank/DDBJ whole genome shotgun (WGS) entry which is preliminary data.</text>
</comment>
<gene>
    <name evidence="2" type="ORF">CKO42_05810</name>
</gene>
<dbReference type="AlphaFoldDB" id="A0A9X0W6W3"/>
<reference evidence="2 3" key="1">
    <citation type="journal article" date="2020" name="Microorganisms">
        <title>Osmotic Adaptation and Compatible Solute Biosynthesis of Phototrophic Bacteria as Revealed from Genome Analyses.</title>
        <authorList>
            <person name="Imhoff J.F."/>
            <person name="Rahn T."/>
            <person name="Kunzel S."/>
            <person name="Keller A."/>
            <person name="Neulinger S.C."/>
        </authorList>
    </citation>
    <scope>NUCLEOTIDE SEQUENCE [LARGE SCALE GENOMIC DNA]</scope>
    <source>
        <strain evidence="2 3">DSM 25653</strain>
    </source>
</reference>
<dbReference type="Proteomes" id="UP001138768">
    <property type="component" value="Unassembled WGS sequence"/>
</dbReference>
<evidence type="ECO:0008006" key="4">
    <source>
        <dbReference type="Google" id="ProtNLM"/>
    </source>
</evidence>
<name>A0A9X0W6W3_9GAMM</name>
<dbReference type="EMBL" id="NRRY01000006">
    <property type="protein sequence ID" value="MBK1617977.1"/>
    <property type="molecule type" value="Genomic_DNA"/>
</dbReference>
<proteinExistence type="predicted"/>
<accession>A0A9X0W6W3</accession>
<evidence type="ECO:0000313" key="3">
    <source>
        <dbReference type="Proteomes" id="UP001138768"/>
    </source>
</evidence>
<protein>
    <recommendedName>
        <fullName evidence="4">PEP-CTERM sorting domain-containing protein</fullName>
    </recommendedName>
</protein>
<evidence type="ECO:0000313" key="2">
    <source>
        <dbReference type="EMBL" id="MBK1617977.1"/>
    </source>
</evidence>
<keyword evidence="1" id="KW-0732">Signal</keyword>
<keyword evidence="3" id="KW-1185">Reference proteome</keyword>
<dbReference type="RefSeq" id="WP_200240409.1">
    <property type="nucleotide sequence ID" value="NZ_NRRY01000006.1"/>
</dbReference>
<feature type="chain" id="PRO_5040987280" description="PEP-CTERM sorting domain-containing protein" evidence="1">
    <location>
        <begin position="23"/>
        <end position="112"/>
    </location>
</feature>
<evidence type="ECO:0000256" key="1">
    <source>
        <dbReference type="SAM" id="SignalP"/>
    </source>
</evidence>
<sequence>MKRMMITVAGASMLALSGAVFAESFELSDTQLDGVTAGATAVFNFFTTAGGDFGTTSGANVVTIADTGPGGFNPVVPGLDYAAVFLNAGSIANSVFGVAASQTSGAIGSSLP</sequence>
<organism evidence="2 3">
    <name type="scientific">Lamprobacter modestohalophilus</name>
    <dbReference type="NCBI Taxonomy" id="1064514"/>
    <lineage>
        <taxon>Bacteria</taxon>
        <taxon>Pseudomonadati</taxon>
        <taxon>Pseudomonadota</taxon>
        <taxon>Gammaproteobacteria</taxon>
        <taxon>Chromatiales</taxon>
        <taxon>Chromatiaceae</taxon>
        <taxon>Lamprobacter</taxon>
    </lineage>
</organism>
<feature type="signal peptide" evidence="1">
    <location>
        <begin position="1"/>
        <end position="22"/>
    </location>
</feature>